<accession>A0ACC8DUS7</accession>
<evidence type="ECO:0000313" key="2">
    <source>
        <dbReference type="Proteomes" id="UP000091857"/>
    </source>
</evidence>
<protein>
    <submittedName>
        <fullName evidence="1">Uncharacterized protein</fullName>
    </submittedName>
</protein>
<reference evidence="2" key="1">
    <citation type="journal article" date="2016" name="Nat. Biotechnol.">
        <title>Sequencing wild and cultivated cassava and related species reveals extensive interspecific hybridization and genetic diversity.</title>
        <authorList>
            <person name="Bredeson J.V."/>
            <person name="Lyons J.B."/>
            <person name="Prochnik S.E."/>
            <person name="Wu G.A."/>
            <person name="Ha C.M."/>
            <person name="Edsinger-Gonzales E."/>
            <person name="Grimwood J."/>
            <person name="Schmutz J."/>
            <person name="Rabbi I.Y."/>
            <person name="Egesi C."/>
            <person name="Nauluvula P."/>
            <person name="Lebot V."/>
            <person name="Ndunguru J."/>
            <person name="Mkamilo G."/>
            <person name="Bart R.S."/>
            <person name="Setter T.L."/>
            <person name="Gleadow R.M."/>
            <person name="Kulakow P."/>
            <person name="Ferguson M.E."/>
            <person name="Rounsley S."/>
            <person name="Rokhsar D.S."/>
        </authorList>
    </citation>
    <scope>NUCLEOTIDE SEQUENCE [LARGE SCALE GENOMIC DNA]</scope>
    <source>
        <strain evidence="2">cv. AM560-2</strain>
    </source>
</reference>
<proteinExistence type="predicted"/>
<organism evidence="1 2">
    <name type="scientific">Manihot esculenta</name>
    <name type="common">Cassava</name>
    <name type="synonym">Jatropha manihot</name>
    <dbReference type="NCBI Taxonomy" id="3983"/>
    <lineage>
        <taxon>Eukaryota</taxon>
        <taxon>Viridiplantae</taxon>
        <taxon>Streptophyta</taxon>
        <taxon>Embryophyta</taxon>
        <taxon>Tracheophyta</taxon>
        <taxon>Spermatophyta</taxon>
        <taxon>Magnoliopsida</taxon>
        <taxon>eudicotyledons</taxon>
        <taxon>Gunneridae</taxon>
        <taxon>Pentapetalae</taxon>
        <taxon>rosids</taxon>
        <taxon>fabids</taxon>
        <taxon>Malpighiales</taxon>
        <taxon>Euphorbiaceae</taxon>
        <taxon>Crotonoideae</taxon>
        <taxon>Manihoteae</taxon>
        <taxon>Manihot</taxon>
    </lineage>
</organism>
<keyword evidence="2" id="KW-1185">Reference proteome</keyword>
<gene>
    <name evidence="1" type="ORF">MANES_03G062916v8</name>
</gene>
<name>A0ACC8DUS7_MANES</name>
<dbReference type="EMBL" id="CM004389">
    <property type="protein sequence ID" value="OAY54316.2"/>
    <property type="molecule type" value="Genomic_DNA"/>
</dbReference>
<evidence type="ECO:0000313" key="1">
    <source>
        <dbReference type="EMBL" id="OAY54316.2"/>
    </source>
</evidence>
<sequence>MLVKKDRRRNQRPQEKSVFKFGSGDHGPRESNKGKSTMKANNNPFSSLVILQDSETHIEHNATPPVVQDFRPVLGKKKLRDSKGKGQVVSTVTREETPNIALDSYVRSNGPAVQSSVLKIRGVSSGSGGSSRKAAAQDDHVVVQGNNITNQSKTWVVSNPKLVGLANLETELDRNQHDNFNDPSFPHPTHPNIPAANGDGNQDMNLDNDAMIIIAQTSLNEFQNSGLIVSFVYASPDISLRRRLWHSVLGFNGSEKSWLLLGDFNSFTSENEQIGYVNVHSIGASDFRQWIFDNSLIDLGFEGTPFTWSKGGINSSSKAARLDRCLCTEIWRMTFSRATVIHAPKLHSDHCPIFMNCFGVTNSSVRRFHFQAAWTAHKDFVNVVSRGWKQNTSLFDNLKSTKDSLSQWNRSEFGNIFHNKQRLIRRIDGVQKSLAIRRTRGRNGLFLVSAFIIEVLGGREIPEEVNETVLTLIPKIACP</sequence>
<dbReference type="Proteomes" id="UP000091857">
    <property type="component" value="Chromosome 3"/>
</dbReference>
<comment type="caution">
    <text evidence="1">The sequence shown here is derived from an EMBL/GenBank/DDBJ whole genome shotgun (WGS) entry which is preliminary data.</text>
</comment>